<dbReference type="GO" id="GO:0034098">
    <property type="term" value="C:VCP-NPL4-UFD1 AAA ATPase complex"/>
    <property type="evidence" value="ECO:0007669"/>
    <property type="project" value="TreeGrafter"/>
</dbReference>
<name>A0A2U1PVX1_ARTAN</name>
<feature type="compositionally biased region" description="Basic and acidic residues" evidence="3">
    <location>
        <begin position="184"/>
        <end position="222"/>
    </location>
</feature>
<dbReference type="STRING" id="35608.A0A2U1PVX1"/>
<dbReference type="AlphaFoldDB" id="A0A2U1PVX1"/>
<accession>A0A2U1PVX1</accession>
<comment type="caution">
    <text evidence="6">The sequence shown here is derived from an EMBL/GenBank/DDBJ whole genome shotgun (WGS) entry which is preliminary data.</text>
</comment>
<feature type="region of interest" description="Disordered" evidence="3">
    <location>
        <begin position="283"/>
        <end position="303"/>
    </location>
</feature>
<dbReference type="OrthoDB" id="422728at2759"/>
<proteinExistence type="inferred from homology"/>
<dbReference type="EMBL" id="PKPP01000678">
    <property type="protein sequence ID" value="PWA89863.1"/>
    <property type="molecule type" value="Genomic_DNA"/>
</dbReference>
<dbReference type="InterPro" id="IPR055417">
    <property type="entry name" value="UFD1_N1"/>
</dbReference>
<dbReference type="PANTHER" id="PTHR12555:SF21">
    <property type="entry name" value="UBIQUITIN FUSION DEGRADATION PROTEIN 1 HOMOLOG"/>
    <property type="match status" value="1"/>
</dbReference>
<sequence length="316" mass="35543">MTTTTLFDQYYSALPLSKKHLEAGNKIIMPASAIDQLTSRSMKVVYPMLFRITSHATRQHSHCGVVEFTANEGFVLLPTWMMKNMKLQEGDLVNIRNARLPKGTYIKIQPHATKFINLSNHKSLLEIAFRDFACLTTGDTIEINHADHKYLIDVLETKPSRAISMFDTDCEVDFAQPLDYKEPEKKTSVLGKRERTTLGDEDRKSSPKQKDDSKRFPGEGRRLGGITVPGVNSFDQSMKKLKITEVATTKKVDGSKQGTTEFMPFSGMAKRVDSQPLVAVSAKDVEPHDQSNAHAKVKEEEHQGFKAFTGKSFRLM</sequence>
<feature type="domain" description="Ubiquitin fusion degradation protein UFD1 N-terminal subdomain 2" evidence="5">
    <location>
        <begin position="102"/>
        <end position="177"/>
    </location>
</feature>
<keyword evidence="7" id="KW-1185">Reference proteome</keyword>
<dbReference type="GO" id="GO:0031593">
    <property type="term" value="F:polyubiquitin modification-dependent protein binding"/>
    <property type="evidence" value="ECO:0007669"/>
    <property type="project" value="TreeGrafter"/>
</dbReference>
<evidence type="ECO:0000256" key="3">
    <source>
        <dbReference type="SAM" id="MobiDB-lite"/>
    </source>
</evidence>
<dbReference type="Proteomes" id="UP000245207">
    <property type="component" value="Unassembled WGS sequence"/>
</dbReference>
<dbReference type="GO" id="GO:0036503">
    <property type="term" value="P:ERAD pathway"/>
    <property type="evidence" value="ECO:0007669"/>
    <property type="project" value="TreeGrafter"/>
</dbReference>
<dbReference type="Gene3D" id="3.10.330.10">
    <property type="match status" value="1"/>
</dbReference>
<protein>
    <submittedName>
        <fullName evidence="6">Ubiquitin fusion degradation protein UFD1</fullName>
    </submittedName>
</protein>
<evidence type="ECO:0000259" key="5">
    <source>
        <dbReference type="Pfam" id="PF24842"/>
    </source>
</evidence>
<dbReference type="Pfam" id="PF24842">
    <property type="entry name" value="UFD1_N2"/>
    <property type="match status" value="1"/>
</dbReference>
<dbReference type="InterPro" id="IPR004854">
    <property type="entry name" value="Ufd1-like"/>
</dbReference>
<dbReference type="InterPro" id="IPR042299">
    <property type="entry name" value="Ufd1-like_Nn"/>
</dbReference>
<gene>
    <name evidence="6" type="ORF">CTI12_AA106470</name>
</gene>
<evidence type="ECO:0000256" key="2">
    <source>
        <dbReference type="ARBA" id="ARBA00022786"/>
    </source>
</evidence>
<evidence type="ECO:0000313" key="7">
    <source>
        <dbReference type="Proteomes" id="UP000245207"/>
    </source>
</evidence>
<keyword evidence="2" id="KW-0833">Ubl conjugation pathway</keyword>
<dbReference type="GO" id="GO:0006511">
    <property type="term" value="P:ubiquitin-dependent protein catabolic process"/>
    <property type="evidence" value="ECO:0007669"/>
    <property type="project" value="InterPro"/>
</dbReference>
<organism evidence="6 7">
    <name type="scientific">Artemisia annua</name>
    <name type="common">Sweet wormwood</name>
    <dbReference type="NCBI Taxonomy" id="35608"/>
    <lineage>
        <taxon>Eukaryota</taxon>
        <taxon>Viridiplantae</taxon>
        <taxon>Streptophyta</taxon>
        <taxon>Embryophyta</taxon>
        <taxon>Tracheophyta</taxon>
        <taxon>Spermatophyta</taxon>
        <taxon>Magnoliopsida</taxon>
        <taxon>eudicotyledons</taxon>
        <taxon>Gunneridae</taxon>
        <taxon>Pentapetalae</taxon>
        <taxon>asterids</taxon>
        <taxon>campanulids</taxon>
        <taxon>Asterales</taxon>
        <taxon>Asteraceae</taxon>
        <taxon>Asteroideae</taxon>
        <taxon>Anthemideae</taxon>
        <taxon>Artemisiinae</taxon>
        <taxon>Artemisia</taxon>
    </lineage>
</organism>
<dbReference type="Pfam" id="PF03152">
    <property type="entry name" value="UFD1_N1"/>
    <property type="match status" value="1"/>
</dbReference>
<reference evidence="6 7" key="1">
    <citation type="journal article" date="2018" name="Mol. Plant">
        <title>The genome of Artemisia annua provides insight into the evolution of Asteraceae family and artemisinin biosynthesis.</title>
        <authorList>
            <person name="Shen Q."/>
            <person name="Zhang L."/>
            <person name="Liao Z."/>
            <person name="Wang S."/>
            <person name="Yan T."/>
            <person name="Shi P."/>
            <person name="Liu M."/>
            <person name="Fu X."/>
            <person name="Pan Q."/>
            <person name="Wang Y."/>
            <person name="Lv Z."/>
            <person name="Lu X."/>
            <person name="Zhang F."/>
            <person name="Jiang W."/>
            <person name="Ma Y."/>
            <person name="Chen M."/>
            <person name="Hao X."/>
            <person name="Li L."/>
            <person name="Tang Y."/>
            <person name="Lv G."/>
            <person name="Zhou Y."/>
            <person name="Sun X."/>
            <person name="Brodelius P.E."/>
            <person name="Rose J.K.C."/>
            <person name="Tang K."/>
        </authorList>
    </citation>
    <scope>NUCLEOTIDE SEQUENCE [LARGE SCALE GENOMIC DNA]</scope>
    <source>
        <strain evidence="7">cv. Huhao1</strain>
        <tissue evidence="6">Leaf</tissue>
    </source>
</reference>
<evidence type="ECO:0000256" key="1">
    <source>
        <dbReference type="ARBA" id="ARBA00006043"/>
    </source>
</evidence>
<dbReference type="PANTHER" id="PTHR12555">
    <property type="entry name" value="UBIQUITIN FUSION DEGRADATON PROTEIN 1"/>
    <property type="match status" value="1"/>
</dbReference>
<evidence type="ECO:0000313" key="6">
    <source>
        <dbReference type="EMBL" id="PWA89863.1"/>
    </source>
</evidence>
<comment type="similarity">
    <text evidence="1">Belongs to the UFD1 family.</text>
</comment>
<dbReference type="Gene3D" id="2.40.40.50">
    <property type="entry name" value="Ubiquitin fusion degradation protein UFD1, N-terminal domain"/>
    <property type="match status" value="1"/>
</dbReference>
<evidence type="ECO:0000259" key="4">
    <source>
        <dbReference type="Pfam" id="PF03152"/>
    </source>
</evidence>
<feature type="domain" description="Ubiquitin fusion degradation protein UFD1 N-terminal subdomain 1" evidence="4">
    <location>
        <begin position="7"/>
        <end position="101"/>
    </location>
</feature>
<dbReference type="InterPro" id="IPR055418">
    <property type="entry name" value="UFD1_N2"/>
</dbReference>
<feature type="region of interest" description="Disordered" evidence="3">
    <location>
        <begin position="184"/>
        <end position="229"/>
    </location>
</feature>